<feature type="repeat" description="ANK" evidence="1">
    <location>
        <begin position="240"/>
        <end position="272"/>
    </location>
</feature>
<protein>
    <submittedName>
        <fullName evidence="3">Uncharacterized protein</fullName>
    </submittedName>
</protein>
<name>A0A4S4DEV8_CAMSN</name>
<evidence type="ECO:0000256" key="1">
    <source>
        <dbReference type="PROSITE-ProRule" id="PRU00023"/>
    </source>
</evidence>
<dbReference type="Pfam" id="PF12796">
    <property type="entry name" value="Ank_2"/>
    <property type="match status" value="3"/>
</dbReference>
<dbReference type="InterPro" id="IPR002110">
    <property type="entry name" value="Ankyrin_rpt"/>
</dbReference>
<feature type="region of interest" description="Disordered" evidence="2">
    <location>
        <begin position="104"/>
        <end position="140"/>
    </location>
</feature>
<evidence type="ECO:0000313" key="3">
    <source>
        <dbReference type="EMBL" id="THG01230.1"/>
    </source>
</evidence>
<feature type="repeat" description="ANK" evidence="1">
    <location>
        <begin position="289"/>
        <end position="321"/>
    </location>
</feature>
<feature type="compositionally biased region" description="Polar residues" evidence="2">
    <location>
        <begin position="121"/>
        <end position="136"/>
    </location>
</feature>
<dbReference type="PANTHER" id="PTHR24121">
    <property type="entry name" value="NO MECHANORECEPTOR POTENTIAL C, ISOFORM D-RELATED"/>
    <property type="match status" value="1"/>
</dbReference>
<dbReference type="PROSITE" id="PS50088">
    <property type="entry name" value="ANK_REPEAT"/>
    <property type="match status" value="2"/>
</dbReference>
<evidence type="ECO:0000313" key="4">
    <source>
        <dbReference type="Proteomes" id="UP000306102"/>
    </source>
</evidence>
<dbReference type="EMBL" id="SDRB02011461">
    <property type="protein sequence ID" value="THG01230.1"/>
    <property type="molecule type" value="Genomic_DNA"/>
</dbReference>
<feature type="compositionally biased region" description="Low complexity" evidence="2">
    <location>
        <begin position="109"/>
        <end position="120"/>
    </location>
</feature>
<dbReference type="Pfam" id="PF00023">
    <property type="entry name" value="Ank"/>
    <property type="match status" value="1"/>
</dbReference>
<reference evidence="3 4" key="1">
    <citation type="journal article" date="2018" name="Proc. Natl. Acad. Sci. U.S.A.">
        <title>Draft genome sequence of Camellia sinensis var. sinensis provides insights into the evolution of the tea genome and tea quality.</title>
        <authorList>
            <person name="Wei C."/>
            <person name="Yang H."/>
            <person name="Wang S."/>
            <person name="Zhao J."/>
            <person name="Liu C."/>
            <person name="Gao L."/>
            <person name="Xia E."/>
            <person name="Lu Y."/>
            <person name="Tai Y."/>
            <person name="She G."/>
            <person name="Sun J."/>
            <person name="Cao H."/>
            <person name="Tong W."/>
            <person name="Gao Q."/>
            <person name="Li Y."/>
            <person name="Deng W."/>
            <person name="Jiang X."/>
            <person name="Wang W."/>
            <person name="Chen Q."/>
            <person name="Zhang S."/>
            <person name="Li H."/>
            <person name="Wu J."/>
            <person name="Wang P."/>
            <person name="Li P."/>
            <person name="Shi C."/>
            <person name="Zheng F."/>
            <person name="Jian J."/>
            <person name="Huang B."/>
            <person name="Shan D."/>
            <person name="Shi M."/>
            <person name="Fang C."/>
            <person name="Yue Y."/>
            <person name="Li F."/>
            <person name="Li D."/>
            <person name="Wei S."/>
            <person name="Han B."/>
            <person name="Jiang C."/>
            <person name="Yin Y."/>
            <person name="Xia T."/>
            <person name="Zhang Z."/>
            <person name="Bennetzen J.L."/>
            <person name="Zhao S."/>
            <person name="Wan X."/>
        </authorList>
    </citation>
    <scope>NUCLEOTIDE SEQUENCE [LARGE SCALE GENOMIC DNA]</scope>
    <source>
        <strain evidence="4">cv. Shuchazao</strain>
        <tissue evidence="3">Leaf</tissue>
    </source>
</reference>
<keyword evidence="1" id="KW-0040">ANK repeat</keyword>
<organism evidence="3 4">
    <name type="scientific">Camellia sinensis var. sinensis</name>
    <name type="common">China tea</name>
    <dbReference type="NCBI Taxonomy" id="542762"/>
    <lineage>
        <taxon>Eukaryota</taxon>
        <taxon>Viridiplantae</taxon>
        <taxon>Streptophyta</taxon>
        <taxon>Embryophyta</taxon>
        <taxon>Tracheophyta</taxon>
        <taxon>Spermatophyta</taxon>
        <taxon>Magnoliopsida</taxon>
        <taxon>eudicotyledons</taxon>
        <taxon>Gunneridae</taxon>
        <taxon>Pentapetalae</taxon>
        <taxon>asterids</taxon>
        <taxon>Ericales</taxon>
        <taxon>Theaceae</taxon>
        <taxon>Camellia</taxon>
    </lineage>
</organism>
<evidence type="ECO:0000256" key="2">
    <source>
        <dbReference type="SAM" id="MobiDB-lite"/>
    </source>
</evidence>
<dbReference type="AlphaFoldDB" id="A0A4S4DEV8"/>
<dbReference type="SUPFAM" id="SSF48403">
    <property type="entry name" value="Ankyrin repeat"/>
    <property type="match status" value="1"/>
</dbReference>
<proteinExistence type="predicted"/>
<accession>A0A4S4DEV8</accession>
<gene>
    <name evidence="3" type="ORF">TEA_027342</name>
</gene>
<keyword evidence="4" id="KW-1185">Reference proteome</keyword>
<sequence>MEGFLGNGALKIVIPKLIEEGWDDVPTLKLMKSEDMDAINLTQQQKDALEMRSYLHNRALIQYGDKLESSGKSLQELLGLSTDEISSQFGMKRGHVARFIERRTSNSSAPDPLQQPPQALTSSRNATKTSSNNSIHKATKMDPMLYREAMGDKENQISWSGRLFSWINWPSKPNTEIEDNNEDVLHLMPYINDQHQLELQLTSHKNTVLHVAAQFGNQIYVKIILEKGPSSSLLRCLNMDGETPLHIAARKGHLDIVKELIERAKRLGREEVESGGGAAKEMLRATNKDNDTALHMAVRNGHSGVVELLTTEDPEFTHQPNNAEETPLYLAVERQLDDVVFMILKNCKSPAYGGPKGQTALHVAVACPWRTESSKTFSKMKLDQSAQFLLDWNQDLIKETDEHQDLIKKTDEHGWTPFHYAACLGNHYAVKLMLEKDKSAVYITTNEEGDEKTALHIAAANGWHQVMEELLSQCPDCWEMVNSEGQNVLHIAVVEQQKEDWECDVQLIWREANGCADILAKEALGMATQSEILFVEPPSLALALVFDLQETGSSRVVQL</sequence>
<dbReference type="Gene3D" id="1.25.40.20">
    <property type="entry name" value="Ankyrin repeat-containing domain"/>
    <property type="match status" value="2"/>
</dbReference>
<dbReference type="PROSITE" id="PS50297">
    <property type="entry name" value="ANK_REP_REGION"/>
    <property type="match status" value="2"/>
</dbReference>
<comment type="caution">
    <text evidence="3">The sequence shown here is derived from an EMBL/GenBank/DDBJ whole genome shotgun (WGS) entry which is preliminary data.</text>
</comment>
<dbReference type="SMART" id="SM00248">
    <property type="entry name" value="ANK"/>
    <property type="match status" value="6"/>
</dbReference>
<dbReference type="PANTHER" id="PTHR24121:SF22">
    <property type="entry name" value="PROTEIN ACCELERATED CELL DEATH 6-LIKE"/>
    <property type="match status" value="1"/>
</dbReference>
<dbReference type="Proteomes" id="UP000306102">
    <property type="component" value="Unassembled WGS sequence"/>
</dbReference>
<dbReference type="InterPro" id="IPR036770">
    <property type="entry name" value="Ankyrin_rpt-contain_sf"/>
</dbReference>
<dbReference type="STRING" id="542762.A0A4S4DEV8"/>